<reference evidence="1 2" key="1">
    <citation type="submission" date="2019-03" db="EMBL/GenBank/DDBJ databases">
        <title>Genomic analyses of the natural microbiome of Caenorhabditis elegans.</title>
        <authorList>
            <person name="Samuel B."/>
        </authorList>
    </citation>
    <scope>NUCLEOTIDE SEQUENCE [LARGE SCALE GENOMIC DNA]</scope>
    <source>
        <strain evidence="1 2">BIGb0156</strain>
    </source>
</reference>
<evidence type="ECO:0000313" key="2">
    <source>
        <dbReference type="Proteomes" id="UP000295530"/>
    </source>
</evidence>
<protein>
    <submittedName>
        <fullName evidence="1">Uncharacterized protein DUF2509</fullName>
    </submittedName>
</protein>
<organism evidence="1 2">
    <name type="scientific">Scandinavium goeteborgense</name>
    <dbReference type="NCBI Taxonomy" id="1851514"/>
    <lineage>
        <taxon>Bacteria</taxon>
        <taxon>Pseudomonadati</taxon>
        <taxon>Pseudomonadota</taxon>
        <taxon>Gammaproteobacteria</taxon>
        <taxon>Enterobacterales</taxon>
        <taxon>Enterobacteriaceae</taxon>
        <taxon>Scandinavium</taxon>
    </lineage>
</organism>
<gene>
    <name evidence="1" type="ORF">EC847_105215</name>
</gene>
<dbReference type="EMBL" id="SNVX01000005">
    <property type="protein sequence ID" value="TDN58579.1"/>
    <property type="molecule type" value="Genomic_DNA"/>
</dbReference>
<sequence length="135" mass="15095">MNRQKGMSSLMLVLLMLVLGSLMLQGISIQHQARLSQASLEKQAIQDSMDAESLLEWGRVFAWPLSPVLQCQTLPGFAGRVCLRFFADGTALLIANCRDQTRWQTASVNDNSLHVDRNGWSDFCPRKEASQCQNP</sequence>
<dbReference type="OrthoDB" id="7059963at2"/>
<comment type="caution">
    <text evidence="1">The sequence shown here is derived from an EMBL/GenBank/DDBJ whole genome shotgun (WGS) entry which is preliminary data.</text>
</comment>
<proteinExistence type="predicted"/>
<dbReference type="Pfam" id="PF10713">
    <property type="entry name" value="DUF2509"/>
    <property type="match status" value="1"/>
</dbReference>
<name>A0A4R6EKT9_SCAGO</name>
<dbReference type="RefSeq" id="WP_133461200.1">
    <property type="nucleotide sequence ID" value="NZ_SNVX01000005.1"/>
</dbReference>
<dbReference type="Proteomes" id="UP000295530">
    <property type="component" value="Unassembled WGS sequence"/>
</dbReference>
<dbReference type="AlphaFoldDB" id="A0A4R6EKT9"/>
<dbReference type="InterPro" id="IPR019652">
    <property type="entry name" value="DUF2509"/>
</dbReference>
<accession>A0A4R6EKT9</accession>
<evidence type="ECO:0000313" key="1">
    <source>
        <dbReference type="EMBL" id="TDN58579.1"/>
    </source>
</evidence>
<keyword evidence="2" id="KW-1185">Reference proteome</keyword>